<dbReference type="AlphaFoldDB" id="A0A2P8GYY7"/>
<protein>
    <submittedName>
        <fullName evidence="4">PucR-like helix-turn-helix protein</fullName>
    </submittedName>
</protein>
<sequence>MWREDRESRETVLMEQTLRERVDLREVVEQADRFGTRVLAGDPDGVEVLSVEMLALDDLARAAAGSLVVATLPTAEAPRAYQIDIAVCRAISARAVALVLTGDVTLSETSRTLAGRGSLIVLGADAAPSELAVFVDRLVRRGAAGALSRAEHAIEAVSRVADAGAPDIRAAILEAASAALGVGLRIEEVPGVRWTEADAVCIGEVPIGRLVADRDDPAVSIARPVIASVLSRAASRESQDRFGPVRSRADLIVELLFAESSRIDGLAVDAARAGLPVQLSHSVAWLTPRVPGEDQRRLPVSLVAALELRALQLVDDRDEVWHVAAFHDDLLVVASEELGAPDHQRRLREVVERFVRQAAVLAGEDWTFTVGLGTPQSGAAGLRQSATEARIAAESAVASGRLGAIESTDVTGLRRVLLDFYASPLSRTLLDDILSPLDALGSERADTSVRTLLAYLSTRNSLVRAAELLTLHPNAVNYRVRRIEQTLALNLDDPDTRFALELACRLRLVSAR</sequence>
<evidence type="ECO:0000259" key="2">
    <source>
        <dbReference type="Pfam" id="PF13556"/>
    </source>
</evidence>
<dbReference type="InterPro" id="IPR041522">
    <property type="entry name" value="CdaR_GGDEF"/>
</dbReference>
<comment type="caution">
    <text evidence="4">The sequence shown here is derived from an EMBL/GenBank/DDBJ whole genome shotgun (WGS) entry which is preliminary data.</text>
</comment>
<evidence type="ECO:0000259" key="3">
    <source>
        <dbReference type="Pfam" id="PF17853"/>
    </source>
</evidence>
<dbReference type="Gene3D" id="1.10.10.2840">
    <property type="entry name" value="PucR C-terminal helix-turn-helix domain"/>
    <property type="match status" value="1"/>
</dbReference>
<feature type="domain" description="CdaR GGDEF-like" evidence="3">
    <location>
        <begin position="266"/>
        <end position="394"/>
    </location>
</feature>
<dbReference type="Pfam" id="PF13556">
    <property type="entry name" value="HTH_30"/>
    <property type="match status" value="1"/>
</dbReference>
<name>A0A2P8GYY7_9MICO</name>
<reference evidence="4 5" key="1">
    <citation type="submission" date="2018-03" db="EMBL/GenBank/DDBJ databases">
        <title>Genomic Encyclopedia of Archaeal and Bacterial Type Strains, Phase II (KMG-II): from individual species to whole genera.</title>
        <authorList>
            <person name="Goeker M."/>
        </authorList>
    </citation>
    <scope>NUCLEOTIDE SEQUENCE [LARGE SCALE GENOMIC DNA]</scope>
    <source>
        <strain evidence="4 5">DSM 21548</strain>
    </source>
</reference>
<dbReference type="InterPro" id="IPR025736">
    <property type="entry name" value="PucR_C-HTH_dom"/>
</dbReference>
<evidence type="ECO:0000313" key="5">
    <source>
        <dbReference type="Proteomes" id="UP000241203"/>
    </source>
</evidence>
<gene>
    <name evidence="4" type="ORF">CLV49_2818</name>
</gene>
<dbReference type="EMBL" id="PYAU01000001">
    <property type="protein sequence ID" value="PSL39184.1"/>
    <property type="molecule type" value="Genomic_DNA"/>
</dbReference>
<proteinExistence type="inferred from homology"/>
<accession>A0A2P8GYY7</accession>
<dbReference type="PANTHER" id="PTHR33744">
    <property type="entry name" value="CARBOHYDRATE DIACID REGULATOR"/>
    <property type="match status" value="1"/>
</dbReference>
<evidence type="ECO:0000256" key="1">
    <source>
        <dbReference type="ARBA" id="ARBA00006754"/>
    </source>
</evidence>
<organism evidence="4 5">
    <name type="scientific">Labedella gwakjiensis</name>
    <dbReference type="NCBI Taxonomy" id="390269"/>
    <lineage>
        <taxon>Bacteria</taxon>
        <taxon>Bacillati</taxon>
        <taxon>Actinomycetota</taxon>
        <taxon>Actinomycetes</taxon>
        <taxon>Micrococcales</taxon>
        <taxon>Microbacteriaceae</taxon>
        <taxon>Labedella</taxon>
    </lineage>
</organism>
<dbReference type="InterPro" id="IPR051448">
    <property type="entry name" value="CdaR-like_regulators"/>
</dbReference>
<dbReference type="Proteomes" id="UP000241203">
    <property type="component" value="Unassembled WGS sequence"/>
</dbReference>
<comment type="similarity">
    <text evidence="1">Belongs to the CdaR family.</text>
</comment>
<feature type="domain" description="PucR C-terminal helix-turn-helix" evidence="2">
    <location>
        <begin position="449"/>
        <end position="506"/>
    </location>
</feature>
<dbReference type="PANTHER" id="PTHR33744:SF7">
    <property type="entry name" value="PUCR FAMILY TRANSCRIPTIONAL REGULATOR"/>
    <property type="match status" value="1"/>
</dbReference>
<dbReference type="InterPro" id="IPR042070">
    <property type="entry name" value="PucR_C-HTH_sf"/>
</dbReference>
<dbReference type="Pfam" id="PF17853">
    <property type="entry name" value="GGDEF_2"/>
    <property type="match status" value="1"/>
</dbReference>
<evidence type="ECO:0000313" key="4">
    <source>
        <dbReference type="EMBL" id="PSL39184.1"/>
    </source>
</evidence>